<dbReference type="InterPro" id="IPR001107">
    <property type="entry name" value="Band_7"/>
</dbReference>
<name>A0A368N2F1_9FLAO</name>
<organism evidence="3 4">
    <name type="scientific">Chryseobacterium lacus</name>
    <dbReference type="NCBI Taxonomy" id="2058346"/>
    <lineage>
        <taxon>Bacteria</taxon>
        <taxon>Pseudomonadati</taxon>
        <taxon>Bacteroidota</taxon>
        <taxon>Flavobacteriia</taxon>
        <taxon>Flavobacteriales</taxon>
        <taxon>Weeksellaceae</taxon>
        <taxon>Chryseobacterium group</taxon>
        <taxon>Chryseobacterium</taxon>
    </lineage>
</organism>
<dbReference type="SUPFAM" id="SSF117892">
    <property type="entry name" value="Band 7/SPFH domain"/>
    <property type="match status" value="1"/>
</dbReference>
<sequence length="321" mass="35399">MSLTFLLLVLIAIVVIVGIITKKLDILTYTPPDKYGKQVANGVKWKPVTFILLAALAALAQPMNYDVISVGHKGLLINLLGDRRGVSDTEEVSGVVFYNKYTQEIQEIPLDQRHIEYPESIIVAKGGFPCPIKPSFNYSVKESTASDMFTNLRSTYKKGGLEAIQDGWLNNAIIGAINDVANRHSIDYLFNNRETYEAEILSEVNKRIGKWFMVSQLKTNIQPPKAIRQSIEDKATADADAIKAEAQARVAQADAQRKIQLAKGDSASIVIRAQADAKAISLKQQEITPTYVEYQRVLKWDGVMPTTTLGSGSGTLLNLSK</sequence>
<evidence type="ECO:0000256" key="1">
    <source>
        <dbReference type="ARBA" id="ARBA00004167"/>
    </source>
</evidence>
<dbReference type="EMBL" id="QPIE01000001">
    <property type="protein sequence ID" value="RCU44668.1"/>
    <property type="molecule type" value="Genomic_DNA"/>
</dbReference>
<dbReference type="GO" id="GO:0016020">
    <property type="term" value="C:membrane"/>
    <property type="evidence" value="ECO:0007669"/>
    <property type="project" value="UniProtKB-SubCell"/>
</dbReference>
<dbReference type="AlphaFoldDB" id="A0A368N2F1"/>
<keyword evidence="4" id="KW-1185">Reference proteome</keyword>
<dbReference type="Pfam" id="PF01145">
    <property type="entry name" value="Band_7"/>
    <property type="match status" value="1"/>
</dbReference>
<dbReference type="Gene3D" id="3.30.479.30">
    <property type="entry name" value="Band 7 domain"/>
    <property type="match status" value="1"/>
</dbReference>
<evidence type="ECO:0000313" key="3">
    <source>
        <dbReference type="EMBL" id="RCU44668.1"/>
    </source>
</evidence>
<protein>
    <recommendedName>
        <fullName evidence="2">Band 7 domain-containing protein</fullName>
    </recommendedName>
</protein>
<evidence type="ECO:0000259" key="2">
    <source>
        <dbReference type="Pfam" id="PF01145"/>
    </source>
</evidence>
<comment type="caution">
    <text evidence="3">The sequence shown here is derived from an EMBL/GenBank/DDBJ whole genome shotgun (WGS) entry which is preliminary data.</text>
</comment>
<dbReference type="RefSeq" id="WP_114302445.1">
    <property type="nucleotide sequence ID" value="NZ_QPIE01000001.1"/>
</dbReference>
<dbReference type="Proteomes" id="UP000252172">
    <property type="component" value="Unassembled WGS sequence"/>
</dbReference>
<reference evidence="3 4" key="1">
    <citation type="submission" date="2018-07" db="EMBL/GenBank/DDBJ databases">
        <title>Chryseobacterium lacus sp. nov., isolated from lake water.</title>
        <authorList>
            <person name="Li C.-M."/>
        </authorList>
    </citation>
    <scope>NUCLEOTIDE SEQUENCE [LARGE SCALE GENOMIC DNA]</scope>
    <source>
        <strain evidence="3 4">YLOS41</strain>
    </source>
</reference>
<dbReference type="InterPro" id="IPR036013">
    <property type="entry name" value="Band_7/SPFH_dom_sf"/>
</dbReference>
<dbReference type="OrthoDB" id="9812991at2"/>
<gene>
    <name evidence="3" type="ORF">DQ356_00075</name>
</gene>
<comment type="subcellular location">
    <subcellularLocation>
        <location evidence="1">Membrane</location>
        <topology evidence="1">Single-pass membrane protein</topology>
    </subcellularLocation>
</comment>
<evidence type="ECO:0000313" key="4">
    <source>
        <dbReference type="Proteomes" id="UP000252172"/>
    </source>
</evidence>
<feature type="domain" description="Band 7" evidence="2">
    <location>
        <begin position="67"/>
        <end position="254"/>
    </location>
</feature>
<proteinExistence type="predicted"/>
<accession>A0A368N2F1</accession>